<evidence type="ECO:0000313" key="1">
    <source>
        <dbReference type="EMBL" id="OIQ66445.1"/>
    </source>
</evidence>
<accession>A0A1J5PSA1</accession>
<sequence>MKPEFSTPGATSAAKPVSFTVICPAFTTMAPEFAGLVNL</sequence>
<name>A0A1J5PSA1_9ZZZZ</name>
<organism evidence="1">
    <name type="scientific">mine drainage metagenome</name>
    <dbReference type="NCBI Taxonomy" id="410659"/>
    <lineage>
        <taxon>unclassified sequences</taxon>
        <taxon>metagenomes</taxon>
        <taxon>ecological metagenomes</taxon>
    </lineage>
</organism>
<comment type="caution">
    <text evidence="1">The sequence shown here is derived from an EMBL/GenBank/DDBJ whole genome shotgun (WGS) entry which is preliminary data.</text>
</comment>
<reference evidence="1" key="1">
    <citation type="submission" date="2016-10" db="EMBL/GenBank/DDBJ databases">
        <title>Sequence of Gallionella enrichment culture.</title>
        <authorList>
            <person name="Poehlein A."/>
            <person name="Muehling M."/>
            <person name="Daniel R."/>
        </authorList>
    </citation>
    <scope>NUCLEOTIDE SEQUENCE</scope>
</reference>
<protein>
    <submittedName>
        <fullName evidence="1">Uncharacterized protein</fullName>
    </submittedName>
</protein>
<gene>
    <name evidence="1" type="ORF">GALL_519820</name>
</gene>
<proteinExistence type="predicted"/>
<dbReference type="AlphaFoldDB" id="A0A1J5PSA1"/>
<dbReference type="EMBL" id="MLJW01006591">
    <property type="protein sequence ID" value="OIQ66445.1"/>
    <property type="molecule type" value="Genomic_DNA"/>
</dbReference>